<keyword evidence="1" id="KW-0175">Coiled coil</keyword>
<feature type="compositionally biased region" description="Polar residues" evidence="2">
    <location>
        <begin position="260"/>
        <end position="273"/>
    </location>
</feature>
<keyword evidence="3" id="KW-0808">Transferase</keyword>
<proteinExistence type="predicted"/>
<dbReference type="SUPFAM" id="SSF53335">
    <property type="entry name" value="S-adenosyl-L-methionine-dependent methyltransferases"/>
    <property type="match status" value="1"/>
</dbReference>
<feature type="region of interest" description="Disordered" evidence="2">
    <location>
        <begin position="260"/>
        <end position="279"/>
    </location>
</feature>
<dbReference type="Proteomes" id="UP000199250">
    <property type="component" value="Unassembled WGS sequence"/>
</dbReference>
<dbReference type="Gene3D" id="3.40.50.150">
    <property type="entry name" value="Vaccinia Virus protein VP39"/>
    <property type="match status" value="1"/>
</dbReference>
<dbReference type="AlphaFoldDB" id="A0A1H6YCA6"/>
<evidence type="ECO:0000313" key="3">
    <source>
        <dbReference type="EMBL" id="SEJ34812.1"/>
    </source>
</evidence>
<gene>
    <name evidence="3" type="ORF">SAMN04244572_03628</name>
</gene>
<dbReference type="GO" id="GO:0032259">
    <property type="term" value="P:methylation"/>
    <property type="evidence" value="ECO:0007669"/>
    <property type="project" value="UniProtKB-KW"/>
</dbReference>
<protein>
    <submittedName>
        <fullName evidence="3">Methyltransferase domain-containing protein</fullName>
    </submittedName>
</protein>
<evidence type="ECO:0000256" key="1">
    <source>
        <dbReference type="SAM" id="Coils"/>
    </source>
</evidence>
<accession>A0A1H6YCA6</accession>
<dbReference type="Pfam" id="PF13578">
    <property type="entry name" value="Methyltransf_24"/>
    <property type="match status" value="1"/>
</dbReference>
<dbReference type="GO" id="GO:0008168">
    <property type="term" value="F:methyltransferase activity"/>
    <property type="evidence" value="ECO:0007669"/>
    <property type="project" value="UniProtKB-KW"/>
</dbReference>
<keyword evidence="3" id="KW-0489">Methyltransferase</keyword>
<organism evidence="3 4">
    <name type="scientific">Azotobacter beijerinckii</name>
    <dbReference type="NCBI Taxonomy" id="170623"/>
    <lineage>
        <taxon>Bacteria</taxon>
        <taxon>Pseudomonadati</taxon>
        <taxon>Pseudomonadota</taxon>
        <taxon>Gammaproteobacteria</taxon>
        <taxon>Pseudomonadales</taxon>
        <taxon>Pseudomonadaceae</taxon>
        <taxon>Azotobacter</taxon>
    </lineage>
</organism>
<evidence type="ECO:0000313" key="4">
    <source>
        <dbReference type="Proteomes" id="UP000199250"/>
    </source>
</evidence>
<feature type="coiled-coil region" evidence="1">
    <location>
        <begin position="440"/>
        <end position="488"/>
    </location>
</feature>
<dbReference type="EMBL" id="FNYQ01000081">
    <property type="protein sequence ID" value="SEJ34812.1"/>
    <property type="molecule type" value="Genomic_DNA"/>
</dbReference>
<sequence length="505" mass="56467">MPSITLKDHYVEHEGLLSDKWDIYLSEYERLFRSQRQAPVTILEIGVQNGGSLEIWGKYFPNASTIIGCDINPRCENITYTSDKTHLVIGDINQPQTLEKIFSITQEFDIVIDDGSHTSSDIIGTFCNFFPRLKHGGLYIAEDLHCSYWEDYEGGLHHPRSSMAFFKALADVLNFEHWGIEHSRVKLLQAFGISAPLGEVVLAEIHSIEFVNSMCIITKHPAASNRLGKRHIAGKSALVCDIKNTHGTYIGVPSQDKNKFSTSKIANNDQTPPKKTPRNRPLSLAAKIYWHEKQGNAASGYSEVRSSAAKYSTDGERQTLTLLFPDTVGLLDSLRLDISDDLAAIILHGMRLVDSDGHELWQWSGYTNALAKVGGIAFFREGDDEPCTLFALNDDPRFELVLPDETLAAIRPGCALLLDITPYTLASQLPRVFAQSGALAAELRIMAEQLNTRLDQKDRLIASQKERIQRLEKNQHEQYEQLLRAESQLALLKELVVSSGCVESL</sequence>
<dbReference type="OrthoDB" id="9801954at2"/>
<evidence type="ECO:0000256" key="2">
    <source>
        <dbReference type="SAM" id="MobiDB-lite"/>
    </source>
</evidence>
<name>A0A1H6YCA6_9GAMM</name>
<reference evidence="3 4" key="1">
    <citation type="submission" date="2016-10" db="EMBL/GenBank/DDBJ databases">
        <authorList>
            <person name="de Groot N.N."/>
        </authorList>
    </citation>
    <scope>NUCLEOTIDE SEQUENCE [LARGE SCALE GENOMIC DNA]</scope>
    <source>
        <strain evidence="3 4">DSM 373</strain>
    </source>
</reference>
<dbReference type="InterPro" id="IPR029063">
    <property type="entry name" value="SAM-dependent_MTases_sf"/>
</dbReference>